<gene>
    <name evidence="3" type="ORF">PVAP13_5KG163300</name>
</gene>
<feature type="compositionally biased region" description="Polar residues" evidence="1">
    <location>
        <begin position="18"/>
        <end position="31"/>
    </location>
</feature>
<dbReference type="InterPro" id="IPR036047">
    <property type="entry name" value="F-box-like_dom_sf"/>
</dbReference>
<evidence type="ECO:0000313" key="4">
    <source>
        <dbReference type="Proteomes" id="UP000823388"/>
    </source>
</evidence>
<evidence type="ECO:0000313" key="3">
    <source>
        <dbReference type="EMBL" id="KAG2596461.1"/>
    </source>
</evidence>
<dbReference type="SUPFAM" id="SSF81383">
    <property type="entry name" value="F-box domain"/>
    <property type="match status" value="1"/>
</dbReference>
<dbReference type="PANTHER" id="PTHR31111:SF133">
    <property type="entry name" value="OS07G0196600 PROTEIN"/>
    <property type="match status" value="1"/>
</dbReference>
<dbReference type="Proteomes" id="UP000823388">
    <property type="component" value="Chromosome 5K"/>
</dbReference>
<dbReference type="Pfam" id="PF08268">
    <property type="entry name" value="FBA_3"/>
    <property type="match status" value="1"/>
</dbReference>
<keyword evidence="4" id="KW-1185">Reference proteome</keyword>
<sequence>MTGRVALPVVHRAMGASPATNIRQGQNTQERSIGRQDSRQPAPMLGPSERQLPKRRRRMASVGSGLPEDILSFEILVLLPVKCLVRLQLVCKLWRATITSTHFAHRHLERSRSKFSFLLMPRRDNEDYSYGIKGVSIFSFEPEQLPTKIAPFLMHKGLRMPMFTLPLHCDGLILIPCLFGRIFVCNPATREFVQLPPGSGHISLQCRVAFGFDPSSGKYKVARHFFRSCSETIDAAGKSTVVEHDAGHEVLTLGGDDQESLSWRATVDPPYPIIARTPACLPGFFYWSALHSLTGHGDDKVRSHVILRFNLRDETFTVHPNPPCRGFRSTYDMLCEIGGKLGYIYSNSQRDAEIWLAEDDGKDLAWSLRCRICLPVPRQIRLHCCPSADQDKVFLSVDTSHLFKCNLRDGTLEEIVDMARKMKYADHEGKLFTSGELLVSHYMLRCVESLLRISPSENEQLACTS</sequence>
<dbReference type="AlphaFoldDB" id="A0A8T0SD08"/>
<feature type="region of interest" description="Disordered" evidence="1">
    <location>
        <begin position="16"/>
        <end position="59"/>
    </location>
</feature>
<dbReference type="InterPro" id="IPR001810">
    <property type="entry name" value="F-box_dom"/>
</dbReference>
<dbReference type="OrthoDB" id="680142at2759"/>
<dbReference type="Gene3D" id="1.20.1280.50">
    <property type="match status" value="1"/>
</dbReference>
<dbReference type="InterPro" id="IPR017451">
    <property type="entry name" value="F-box-assoc_interact_dom"/>
</dbReference>
<evidence type="ECO:0000256" key="1">
    <source>
        <dbReference type="SAM" id="MobiDB-lite"/>
    </source>
</evidence>
<dbReference type="EMBL" id="CM029045">
    <property type="protein sequence ID" value="KAG2596461.1"/>
    <property type="molecule type" value="Genomic_DNA"/>
</dbReference>
<name>A0A8T0SD08_PANVG</name>
<accession>A0A8T0SD08</accession>
<dbReference type="PANTHER" id="PTHR31111">
    <property type="entry name" value="BNAA05G37150D PROTEIN-RELATED"/>
    <property type="match status" value="1"/>
</dbReference>
<dbReference type="SUPFAM" id="SSF50965">
    <property type="entry name" value="Galactose oxidase, central domain"/>
    <property type="match status" value="1"/>
</dbReference>
<protein>
    <recommendedName>
        <fullName evidence="2">F-box domain-containing protein</fullName>
    </recommendedName>
</protein>
<proteinExistence type="predicted"/>
<dbReference type="InterPro" id="IPR011043">
    <property type="entry name" value="Gal_Oxase/kelch_b-propeller"/>
</dbReference>
<reference evidence="3" key="1">
    <citation type="submission" date="2020-05" db="EMBL/GenBank/DDBJ databases">
        <title>WGS assembly of Panicum virgatum.</title>
        <authorList>
            <person name="Lovell J.T."/>
            <person name="Jenkins J."/>
            <person name="Shu S."/>
            <person name="Juenger T.E."/>
            <person name="Schmutz J."/>
        </authorList>
    </citation>
    <scope>NUCLEOTIDE SEQUENCE</scope>
    <source>
        <strain evidence="3">AP13</strain>
    </source>
</reference>
<evidence type="ECO:0000259" key="2">
    <source>
        <dbReference type="SMART" id="SM00256"/>
    </source>
</evidence>
<dbReference type="Pfam" id="PF00646">
    <property type="entry name" value="F-box"/>
    <property type="match status" value="1"/>
</dbReference>
<organism evidence="3 4">
    <name type="scientific">Panicum virgatum</name>
    <name type="common">Blackwell switchgrass</name>
    <dbReference type="NCBI Taxonomy" id="38727"/>
    <lineage>
        <taxon>Eukaryota</taxon>
        <taxon>Viridiplantae</taxon>
        <taxon>Streptophyta</taxon>
        <taxon>Embryophyta</taxon>
        <taxon>Tracheophyta</taxon>
        <taxon>Spermatophyta</taxon>
        <taxon>Magnoliopsida</taxon>
        <taxon>Liliopsida</taxon>
        <taxon>Poales</taxon>
        <taxon>Poaceae</taxon>
        <taxon>PACMAD clade</taxon>
        <taxon>Panicoideae</taxon>
        <taxon>Panicodae</taxon>
        <taxon>Paniceae</taxon>
        <taxon>Panicinae</taxon>
        <taxon>Panicum</taxon>
        <taxon>Panicum sect. Hiantes</taxon>
    </lineage>
</organism>
<dbReference type="InterPro" id="IPR013187">
    <property type="entry name" value="F-box-assoc_dom_typ3"/>
</dbReference>
<feature type="domain" description="F-box" evidence="2">
    <location>
        <begin position="66"/>
        <end position="107"/>
    </location>
</feature>
<dbReference type="SMART" id="SM00256">
    <property type="entry name" value="FBOX"/>
    <property type="match status" value="1"/>
</dbReference>
<dbReference type="NCBIfam" id="TIGR01640">
    <property type="entry name" value="F_box_assoc_1"/>
    <property type="match status" value="1"/>
</dbReference>
<comment type="caution">
    <text evidence="3">The sequence shown here is derived from an EMBL/GenBank/DDBJ whole genome shotgun (WGS) entry which is preliminary data.</text>
</comment>